<dbReference type="GO" id="GO:0007034">
    <property type="term" value="P:vacuolar transport"/>
    <property type="evidence" value="ECO:0007669"/>
    <property type="project" value="InterPro"/>
</dbReference>
<dbReference type="Pfam" id="PF03357">
    <property type="entry name" value="Snf7"/>
    <property type="match status" value="1"/>
</dbReference>
<dbReference type="Gene3D" id="6.10.140.1230">
    <property type="match status" value="1"/>
</dbReference>
<dbReference type="AlphaFoldDB" id="A0A7S1UT24"/>
<dbReference type="InterPro" id="IPR005024">
    <property type="entry name" value="Snf7_fam"/>
</dbReference>
<dbReference type="PANTHER" id="PTHR10476">
    <property type="entry name" value="CHARGED MULTIVESICULAR BODY PROTEIN"/>
    <property type="match status" value="1"/>
</dbReference>
<evidence type="ECO:0000256" key="1">
    <source>
        <dbReference type="SAM" id="MobiDB-lite"/>
    </source>
</evidence>
<feature type="region of interest" description="Disordered" evidence="1">
    <location>
        <begin position="1"/>
        <end position="38"/>
    </location>
</feature>
<reference evidence="2" key="1">
    <citation type="submission" date="2021-01" db="EMBL/GenBank/DDBJ databases">
        <authorList>
            <person name="Corre E."/>
            <person name="Pelletier E."/>
            <person name="Niang G."/>
            <person name="Scheremetjew M."/>
            <person name="Finn R."/>
            <person name="Kale V."/>
            <person name="Holt S."/>
            <person name="Cochrane G."/>
            <person name="Meng A."/>
            <person name="Brown T."/>
            <person name="Cohen L."/>
        </authorList>
    </citation>
    <scope>NUCLEOTIDE SEQUENCE</scope>
    <source>
        <strain evidence="2">CCMP 410</strain>
    </source>
</reference>
<name>A0A7S1UT24_9STRA</name>
<sequence>MSSWFKSSNKLSPKQQAKVVKQAKKDTKKEIRGGQREMTREIQRLDVEEKKLVAELKRRAKRAGSNKDTALKALAKQLVSVRSQRDKCYQSRERIGAMGMQANGMATQLTAASALGSVSQAMGKANAAVDTNQMMQMLGTFSRETEKMEVKQEMMDDALIDAFDNDEIEEEADEVTSQVLAELGVELDGQMMGLNTPTSTPYASGSSYQTGSYNSSIRV</sequence>
<feature type="compositionally biased region" description="Basic and acidic residues" evidence="1">
    <location>
        <begin position="23"/>
        <end position="38"/>
    </location>
</feature>
<feature type="region of interest" description="Disordered" evidence="1">
    <location>
        <begin position="194"/>
        <end position="219"/>
    </location>
</feature>
<feature type="compositionally biased region" description="Polar residues" evidence="1">
    <location>
        <begin position="1"/>
        <end position="13"/>
    </location>
</feature>
<proteinExistence type="predicted"/>
<protein>
    <submittedName>
        <fullName evidence="2">Uncharacterized protein</fullName>
    </submittedName>
</protein>
<accession>A0A7S1UT24</accession>
<gene>
    <name evidence="2" type="ORF">GOCE00092_LOCUS4383</name>
</gene>
<organism evidence="2">
    <name type="scientific">Grammatophora oceanica</name>
    <dbReference type="NCBI Taxonomy" id="210454"/>
    <lineage>
        <taxon>Eukaryota</taxon>
        <taxon>Sar</taxon>
        <taxon>Stramenopiles</taxon>
        <taxon>Ochrophyta</taxon>
        <taxon>Bacillariophyta</taxon>
        <taxon>Fragilariophyceae</taxon>
        <taxon>Fragilariophycidae</taxon>
        <taxon>Rhabdonematales</taxon>
        <taxon>Grammatophoraceae</taxon>
        <taxon>Grammatophora</taxon>
    </lineage>
</organism>
<dbReference type="EMBL" id="HBGK01008430">
    <property type="protein sequence ID" value="CAD9275475.1"/>
    <property type="molecule type" value="Transcribed_RNA"/>
</dbReference>
<evidence type="ECO:0000313" key="2">
    <source>
        <dbReference type="EMBL" id="CAD9275475.1"/>
    </source>
</evidence>